<comment type="caution">
    <text evidence="4">The sequence shown here is derived from an EMBL/GenBank/DDBJ whole genome shotgun (WGS) entry which is preliminary data.</text>
</comment>
<accession>A0ABQ4QGF6</accession>
<dbReference type="SUPFAM" id="SSF53448">
    <property type="entry name" value="Nucleotide-diphospho-sugar transferases"/>
    <property type="match status" value="1"/>
</dbReference>
<keyword evidence="5" id="KW-1185">Reference proteome</keyword>
<comment type="similarity">
    <text evidence="1">Belongs to the glycosyltransferase 2 family.</text>
</comment>
<sequence>MLAIGLTLFHPSRDQVDDIVRRYAGSSHPVLAFDNGGLGPVDRMKLEAAGVRLLSAETNVGVAAALNAVVEAAARGGADAVLLLDQDAQVGPDMVAALAGARDRLLAENRPCAVVGPVPGRANDAAKPPRFRQRPGREAVGTLLPVEFLATSGSLIDVAAFRAVGPFRADYFIDGVELEWCFRAWSAGYGCWMTREATIGHRVGGGTIRAFGIETPRQPLFRMATYLRNSVYGWRLRHIPLPWKLRQLAYLPLQVALYWRDGGYRPAVLRRLAQAVLDGFRGRLGRPADAP</sequence>
<gene>
    <name evidence="4" type="ORF">AFCDBAGC_1817</name>
</gene>
<dbReference type="EMBL" id="BPQG01000025">
    <property type="protein sequence ID" value="GJD43955.1"/>
    <property type="molecule type" value="Genomic_DNA"/>
</dbReference>
<keyword evidence="2" id="KW-0328">Glycosyltransferase</keyword>
<evidence type="ECO:0000313" key="4">
    <source>
        <dbReference type="EMBL" id="GJD43955.1"/>
    </source>
</evidence>
<dbReference type="RefSeq" id="WP_238271966.1">
    <property type="nucleotide sequence ID" value="NZ_BPQG01000025.1"/>
</dbReference>
<evidence type="ECO:0008006" key="6">
    <source>
        <dbReference type="Google" id="ProtNLM"/>
    </source>
</evidence>
<proteinExistence type="inferred from homology"/>
<dbReference type="InterPro" id="IPR029044">
    <property type="entry name" value="Nucleotide-diphossugar_trans"/>
</dbReference>
<dbReference type="PANTHER" id="PTHR43179">
    <property type="entry name" value="RHAMNOSYLTRANSFERASE WBBL"/>
    <property type="match status" value="1"/>
</dbReference>
<name>A0ABQ4QGF6_9HYPH</name>
<organism evidence="4 5">
    <name type="scientific">Methylobacterium cerastii</name>
    <dbReference type="NCBI Taxonomy" id="932741"/>
    <lineage>
        <taxon>Bacteria</taxon>
        <taxon>Pseudomonadati</taxon>
        <taxon>Pseudomonadota</taxon>
        <taxon>Alphaproteobacteria</taxon>
        <taxon>Hyphomicrobiales</taxon>
        <taxon>Methylobacteriaceae</taxon>
        <taxon>Methylobacterium</taxon>
    </lineage>
</organism>
<dbReference type="Gene3D" id="3.90.550.10">
    <property type="entry name" value="Spore Coat Polysaccharide Biosynthesis Protein SpsA, Chain A"/>
    <property type="match status" value="1"/>
</dbReference>
<protein>
    <recommendedName>
        <fullName evidence="6">Rhamnosyltransferase</fullName>
    </recommendedName>
</protein>
<dbReference type="PANTHER" id="PTHR43179:SF12">
    <property type="entry name" value="GALACTOFURANOSYLTRANSFERASE GLFT2"/>
    <property type="match status" value="1"/>
</dbReference>
<evidence type="ECO:0000256" key="2">
    <source>
        <dbReference type="ARBA" id="ARBA00022676"/>
    </source>
</evidence>
<evidence type="ECO:0000256" key="1">
    <source>
        <dbReference type="ARBA" id="ARBA00006739"/>
    </source>
</evidence>
<dbReference type="Proteomes" id="UP001055117">
    <property type="component" value="Unassembled WGS sequence"/>
</dbReference>
<keyword evidence="3" id="KW-0808">Transferase</keyword>
<evidence type="ECO:0000256" key="3">
    <source>
        <dbReference type="ARBA" id="ARBA00022679"/>
    </source>
</evidence>
<reference evidence="4 5" key="1">
    <citation type="journal article" date="2021" name="Front. Microbiol.">
        <title>Comprehensive Comparative Genomics and Phenotyping of Methylobacterium Species.</title>
        <authorList>
            <person name="Alessa O."/>
            <person name="Ogura Y."/>
            <person name="Fujitani Y."/>
            <person name="Takami H."/>
            <person name="Hayashi T."/>
            <person name="Sahin N."/>
            <person name="Tani A."/>
        </authorList>
    </citation>
    <scope>NUCLEOTIDE SEQUENCE [LARGE SCALE GENOMIC DNA]</scope>
    <source>
        <strain evidence="4 5">DSM 23679</strain>
    </source>
</reference>
<evidence type="ECO:0000313" key="5">
    <source>
        <dbReference type="Proteomes" id="UP001055117"/>
    </source>
</evidence>